<reference evidence="3 4" key="1">
    <citation type="journal article" date="2022" name="Res Sq">
        <title>Evolution of multicellular longitudinally dividing oral cavity symbionts (Neisseriaceae).</title>
        <authorList>
            <person name="Nyongesa S."/>
            <person name="Weber P."/>
            <person name="Bernet E."/>
            <person name="Pullido F."/>
            <person name="Nieckarz M."/>
            <person name="Delaby M."/>
            <person name="Nieves C."/>
            <person name="Viehboeck T."/>
            <person name="Krause N."/>
            <person name="Rivera-Millot A."/>
            <person name="Nakamura A."/>
            <person name="Vischer N."/>
            <person name="VanNieuwenhze M."/>
            <person name="Brun Y."/>
            <person name="Cava F."/>
            <person name="Bulgheresi S."/>
            <person name="Veyrier F."/>
        </authorList>
    </citation>
    <scope>NUCLEOTIDE SEQUENCE [LARGE SCALE GENOMIC DNA]</scope>
    <source>
        <strain evidence="3 4">SN4</strain>
    </source>
</reference>
<organism evidence="3 4">
    <name type="scientific">Vitreoscilla massiliensis</name>
    <dbReference type="NCBI Taxonomy" id="1689272"/>
    <lineage>
        <taxon>Bacteria</taxon>
        <taxon>Pseudomonadati</taxon>
        <taxon>Pseudomonadota</taxon>
        <taxon>Betaproteobacteria</taxon>
        <taxon>Neisseriales</taxon>
        <taxon>Neisseriaceae</taxon>
        <taxon>Vitreoscilla</taxon>
    </lineage>
</organism>
<dbReference type="RefSeq" id="WP_244796763.1">
    <property type="nucleotide sequence ID" value="NZ_CP091511.1"/>
</dbReference>
<feature type="coiled-coil region" evidence="1">
    <location>
        <begin position="99"/>
        <end position="147"/>
    </location>
</feature>
<accession>A0ABY4E5I8</accession>
<evidence type="ECO:0000313" key="4">
    <source>
        <dbReference type="Proteomes" id="UP000832011"/>
    </source>
</evidence>
<evidence type="ECO:0000256" key="1">
    <source>
        <dbReference type="SAM" id="Coils"/>
    </source>
</evidence>
<dbReference type="Proteomes" id="UP000832011">
    <property type="component" value="Chromosome"/>
</dbReference>
<evidence type="ECO:0000313" key="3">
    <source>
        <dbReference type="EMBL" id="UOO89598.1"/>
    </source>
</evidence>
<proteinExistence type="predicted"/>
<gene>
    <name evidence="3" type="ORF">LVJ82_01030</name>
</gene>
<protein>
    <submittedName>
        <fullName evidence="3">Uncharacterized protein</fullName>
    </submittedName>
</protein>
<feature type="region of interest" description="Disordered" evidence="2">
    <location>
        <begin position="194"/>
        <end position="216"/>
    </location>
</feature>
<keyword evidence="4" id="KW-1185">Reference proteome</keyword>
<evidence type="ECO:0000256" key="2">
    <source>
        <dbReference type="SAM" id="MobiDB-lite"/>
    </source>
</evidence>
<dbReference type="EMBL" id="CP091511">
    <property type="protein sequence ID" value="UOO89598.1"/>
    <property type="molecule type" value="Genomic_DNA"/>
</dbReference>
<keyword evidence="1" id="KW-0175">Coiled coil</keyword>
<sequence length="237" mass="24676">MLVTGTFLSNEWGQFIAQASDEGFPWEMSVHVAVGRSEELAAGATTTVNGKEVSGPLSIWRDCVVREVSFTAVGVDPNTSASALSGLLPQPSEEHVPMTPEEQQEMDALKAQVATLEQEKADLKTANEKLEAEKADAEKAAQEAEVDAELSAAGFHRNEDGKGFKGVSAATYGVLLSAKPEDAKAMIADLAPSGHAKPAVPGGLLSDSTLKDKQPGATLSGLAADAAARKNNGANYV</sequence>
<name>A0ABY4E5I8_9NEIS</name>